<sequence>MESALQSTLETFGVSAKGIAKMEVDGVTDEASLKAKVNEYGDTKAVQKAWTISKAAAEKLVEKYLDAPPPSEFSSEFESTFAPLAAATDLTTAQIFAAFDGYGDSDTILEMVKEGVLEEEEIVSLFTRSGEKGFNAKVTLGVKKVLKAFETPTNVIPGPTPVAGSAPTPRAAVDMSLLPSLPEDGDSLLSALATGGVAKFSSADAVVAIRGALTRALGVDRILPVLTKRVLEHAEAMDLPAPELYYTLKRAQTRRSYADVLAAFDGSITSVPEADKACFVEKVATLWPRLAEFQGKLDAYRQLHKDESGDVANIVLAIRSGSSGIEYPDPMPVVSAARALIDEFNRVFAGLGIPAARTIGKDLVMDAELLRDAALPGLVGAGSFEEMIKKLELDVPVDAQDQERSIAGFVLGVLELPKQPADICPEYILALQRRGKPITWPGTSAYRTAGRPSSFDAIEGRTAAHRPGGRDSRGSLS</sequence>
<dbReference type="Proteomes" id="UP000229385">
    <property type="component" value="Unassembled WGS sequence"/>
</dbReference>
<comment type="caution">
    <text evidence="2">The sequence shown here is derived from an EMBL/GenBank/DDBJ whole genome shotgun (WGS) entry which is preliminary data.</text>
</comment>
<reference evidence="3" key="1">
    <citation type="submission" date="2017-09" db="EMBL/GenBank/DDBJ databases">
        <title>Depth-based differentiation of microbial function through sediment-hosted aquifers and enrichment of novel symbionts in the deep terrestrial subsurface.</title>
        <authorList>
            <person name="Probst A.J."/>
            <person name="Ladd B."/>
            <person name="Jarett J.K."/>
            <person name="Geller-Mcgrath D.E."/>
            <person name="Sieber C.M.K."/>
            <person name="Emerson J.B."/>
            <person name="Anantharaman K."/>
            <person name="Thomas B.C."/>
            <person name="Malmstrom R."/>
            <person name="Stieglmeier M."/>
            <person name="Klingl A."/>
            <person name="Woyke T."/>
            <person name="Ryan C.M."/>
            <person name="Banfield J.F."/>
        </authorList>
    </citation>
    <scope>NUCLEOTIDE SEQUENCE [LARGE SCALE GENOMIC DNA]</scope>
</reference>
<evidence type="ECO:0000313" key="3">
    <source>
        <dbReference type="Proteomes" id="UP000229385"/>
    </source>
</evidence>
<evidence type="ECO:0000313" key="2">
    <source>
        <dbReference type="EMBL" id="PJA45537.1"/>
    </source>
</evidence>
<proteinExistence type="predicted"/>
<feature type="region of interest" description="Disordered" evidence="1">
    <location>
        <begin position="442"/>
        <end position="477"/>
    </location>
</feature>
<organism evidence="2 3">
    <name type="scientific">Candidatus Uhrbacteria bacterium CG_4_9_14_3_um_filter_50_9</name>
    <dbReference type="NCBI Taxonomy" id="1975035"/>
    <lineage>
        <taxon>Bacteria</taxon>
        <taxon>Candidatus Uhriibacteriota</taxon>
    </lineage>
</organism>
<protein>
    <submittedName>
        <fullName evidence="2">Uncharacterized protein</fullName>
    </submittedName>
</protein>
<evidence type="ECO:0000256" key="1">
    <source>
        <dbReference type="SAM" id="MobiDB-lite"/>
    </source>
</evidence>
<accession>A0A2M7XCC5</accession>
<dbReference type="EMBL" id="PFWU01000030">
    <property type="protein sequence ID" value="PJA45537.1"/>
    <property type="molecule type" value="Genomic_DNA"/>
</dbReference>
<gene>
    <name evidence="2" type="ORF">CO174_02410</name>
</gene>
<dbReference type="AlphaFoldDB" id="A0A2M7XCC5"/>
<name>A0A2M7XCC5_9BACT</name>
<feature type="compositionally biased region" description="Basic and acidic residues" evidence="1">
    <location>
        <begin position="468"/>
        <end position="477"/>
    </location>
</feature>